<evidence type="ECO:0000256" key="3">
    <source>
        <dbReference type="ARBA" id="ARBA00022801"/>
    </source>
</evidence>
<evidence type="ECO:0000256" key="2">
    <source>
        <dbReference type="ARBA" id="ARBA00011984"/>
    </source>
</evidence>
<keyword evidence="6" id="KW-1185">Reference proteome</keyword>
<dbReference type="InterPro" id="IPR005225">
    <property type="entry name" value="Small_GTP-bd"/>
</dbReference>
<dbReference type="SMART" id="SM00173">
    <property type="entry name" value="RAS"/>
    <property type="match status" value="1"/>
</dbReference>
<dbReference type="InterPro" id="IPR001806">
    <property type="entry name" value="Small_GTPase"/>
</dbReference>
<reference evidence="7" key="4">
    <citation type="submission" date="2025-04" db="UniProtKB">
        <authorList>
            <consortium name="RefSeq"/>
        </authorList>
    </citation>
    <scope>IDENTIFICATION</scope>
    <source>
        <tissue evidence="7">Whole organism</tissue>
    </source>
</reference>
<evidence type="ECO:0000313" key="6">
    <source>
        <dbReference type="Proteomes" id="UP000694843"/>
    </source>
</evidence>
<gene>
    <name evidence="7" type="primary">LOC108671374</name>
    <name evidence="5" type="ORF">HAZT_HAZT003113</name>
</gene>
<dbReference type="InterPro" id="IPR051065">
    <property type="entry name" value="Ras-related_GTPase"/>
</dbReference>
<reference evidence="5" key="1">
    <citation type="submission" date="2014-08" db="EMBL/GenBank/DDBJ databases">
        <authorList>
            <person name="Murali S."/>
            <person name="Richards S."/>
            <person name="Bandaranaike D."/>
            <person name="Bellair M."/>
            <person name="Blankenburg K."/>
            <person name="Chao H."/>
            <person name="Dinh H."/>
            <person name="Doddapaneni H."/>
            <person name="Dugan-Rocha S."/>
            <person name="Elkadiri S."/>
            <person name="Gnanaolivu R."/>
            <person name="Hughes D."/>
            <person name="Lee S."/>
            <person name="Li M."/>
            <person name="Ming W."/>
            <person name="Munidasa M."/>
            <person name="Muniz J."/>
            <person name="Nguyen L."/>
            <person name="Osuji N."/>
            <person name="Pu L.-L."/>
            <person name="Puazo M."/>
            <person name="Skinner E."/>
            <person name="Qu C."/>
            <person name="Quiroz J."/>
            <person name="Raj R."/>
            <person name="Weissenberger G."/>
            <person name="Xin Y."/>
            <person name="Zou X."/>
            <person name="Han Y."/>
            <person name="Worley K."/>
            <person name="Muzny D."/>
            <person name="Gibbs R."/>
        </authorList>
    </citation>
    <scope>NUCLEOTIDE SEQUENCE</scope>
    <source>
        <strain evidence="5">HAZT.00-mixed</strain>
        <tissue evidence="5">Whole organism</tissue>
    </source>
</reference>
<comment type="similarity">
    <text evidence="1">Belongs to the small GTPase superfamily. Ras family.</text>
</comment>
<dbReference type="GO" id="GO:0003925">
    <property type="term" value="F:G protein activity"/>
    <property type="evidence" value="ECO:0007669"/>
    <property type="project" value="UniProtKB-EC"/>
</dbReference>
<accession>A0A6A0GZM1</accession>
<protein>
    <recommendedName>
        <fullName evidence="2">small monomeric GTPase</fullName>
        <ecNumber evidence="2">3.6.5.2</ecNumber>
    </recommendedName>
</protein>
<dbReference type="SUPFAM" id="SSF52540">
    <property type="entry name" value="P-loop containing nucleoside triphosphate hydrolases"/>
    <property type="match status" value="1"/>
</dbReference>
<keyword evidence="3" id="KW-0378">Hydrolase</keyword>
<dbReference type="PANTHER" id="PTHR45704">
    <property type="entry name" value="RAS-LIKE FAMILY MEMBER 11"/>
    <property type="match status" value="1"/>
</dbReference>
<comment type="catalytic activity">
    <reaction evidence="4">
        <text>GTP + H2O = GDP + phosphate + H(+)</text>
        <dbReference type="Rhea" id="RHEA:19669"/>
        <dbReference type="ChEBI" id="CHEBI:15377"/>
        <dbReference type="ChEBI" id="CHEBI:15378"/>
        <dbReference type="ChEBI" id="CHEBI:37565"/>
        <dbReference type="ChEBI" id="CHEBI:43474"/>
        <dbReference type="ChEBI" id="CHEBI:58189"/>
        <dbReference type="EC" id="3.6.5.2"/>
    </reaction>
</comment>
<sequence length="273" mass="30695">MTTGQGQQISCIPLWVLEDIKNYLKKSTNRQRSQSISCQCRQTSSSPLQQRRRLRSEERWCGRPLRVALVGGNNVGKSALTVRFLTKRFIGEYRSDSDMLYRSVLSLSGSPQNVELLDCSGKDLKDEVLQWAEAFIVVYSITDKSSLDEGKSTLQKISSSRLEVPVMLAGNKSDLGHQRQVSEAEGKSAAQIHEAKFSEVSAADDCDSVSVSFNSFLKEVKIHRSKFSPRYRKLSPTKLLNSLMCRYNTHHSTELIILNKCEQSKLSAKPSQL</sequence>
<reference evidence="5" key="2">
    <citation type="journal article" date="2018" name="Environ. Sci. Technol.">
        <title>The Toxicogenome of Hyalella azteca: A Model for Sediment Ecotoxicology and Evolutionary Toxicology.</title>
        <authorList>
            <person name="Poynton H.C."/>
            <person name="Hasenbein S."/>
            <person name="Benoit J.B."/>
            <person name="Sepulveda M.S."/>
            <person name="Poelchau M.F."/>
            <person name="Hughes D.S.T."/>
            <person name="Murali S.C."/>
            <person name="Chen S."/>
            <person name="Glastad K.M."/>
            <person name="Goodisman M.A.D."/>
            <person name="Werren J.H."/>
            <person name="Vineis J.H."/>
            <person name="Bowen J.L."/>
            <person name="Friedrich M."/>
            <person name="Jones J."/>
            <person name="Robertson H.M."/>
            <person name="Feyereisen R."/>
            <person name="Mechler-Hickson A."/>
            <person name="Mathers N."/>
            <person name="Lee C.E."/>
            <person name="Colbourne J.K."/>
            <person name="Biales A."/>
            <person name="Johnston J.S."/>
            <person name="Wellborn G.A."/>
            <person name="Rosendale A.J."/>
            <person name="Cridge A.G."/>
            <person name="Munoz-Torres M.C."/>
            <person name="Bain P.A."/>
            <person name="Manny A.R."/>
            <person name="Major K.M."/>
            <person name="Lambert F.N."/>
            <person name="Vulpe C.D."/>
            <person name="Tuck P."/>
            <person name="Blalock B.J."/>
            <person name="Lin Y.Y."/>
            <person name="Smith M.E."/>
            <person name="Ochoa-Acuna H."/>
            <person name="Chen M.M."/>
            <person name="Childers C.P."/>
            <person name="Qu J."/>
            <person name="Dugan S."/>
            <person name="Lee S.L."/>
            <person name="Chao H."/>
            <person name="Dinh H."/>
            <person name="Han Y."/>
            <person name="Doddapaneni H."/>
            <person name="Worley K.C."/>
            <person name="Muzny D.M."/>
            <person name="Gibbs R.A."/>
            <person name="Richards S."/>
        </authorList>
    </citation>
    <scope>NUCLEOTIDE SEQUENCE</scope>
    <source>
        <strain evidence="5">HAZT.00-mixed</strain>
        <tissue evidence="5">Whole organism</tissue>
    </source>
</reference>
<evidence type="ECO:0000256" key="4">
    <source>
        <dbReference type="ARBA" id="ARBA00048098"/>
    </source>
</evidence>
<evidence type="ECO:0000313" key="5">
    <source>
        <dbReference type="EMBL" id="KAA0193873.1"/>
    </source>
</evidence>
<reference evidence="5" key="3">
    <citation type="submission" date="2019-06" db="EMBL/GenBank/DDBJ databases">
        <authorList>
            <person name="Poynton C."/>
            <person name="Hasenbein S."/>
            <person name="Benoit J.B."/>
            <person name="Sepulveda M.S."/>
            <person name="Poelchau M.F."/>
            <person name="Murali S.C."/>
            <person name="Chen S."/>
            <person name="Glastad K.M."/>
            <person name="Werren J.H."/>
            <person name="Vineis J.H."/>
            <person name="Bowen J.L."/>
            <person name="Friedrich M."/>
            <person name="Jones J."/>
            <person name="Robertson H.M."/>
            <person name="Feyereisen R."/>
            <person name="Mechler-Hickson A."/>
            <person name="Mathers N."/>
            <person name="Lee C.E."/>
            <person name="Colbourne J.K."/>
            <person name="Biales A."/>
            <person name="Johnston J.S."/>
            <person name="Wellborn G.A."/>
            <person name="Rosendale A.J."/>
            <person name="Cridge A.G."/>
            <person name="Munoz-Torres M.C."/>
            <person name="Bain P.A."/>
            <person name="Manny A.R."/>
            <person name="Major K.M."/>
            <person name="Lambert F.N."/>
            <person name="Vulpe C.D."/>
            <person name="Tuck P."/>
            <person name="Blalock B.J."/>
            <person name="Lin Y.-Y."/>
            <person name="Smith M.E."/>
            <person name="Ochoa-Acuna H."/>
            <person name="Chen M.-J.M."/>
            <person name="Childers C.P."/>
            <person name="Qu J."/>
            <person name="Dugan S."/>
            <person name="Lee S.L."/>
            <person name="Chao H."/>
            <person name="Dinh H."/>
            <person name="Han Y."/>
            <person name="Doddapaneni H."/>
            <person name="Worley K.C."/>
            <person name="Muzny D.M."/>
            <person name="Gibbs R.A."/>
            <person name="Richards S."/>
        </authorList>
    </citation>
    <scope>NUCLEOTIDE SEQUENCE</scope>
    <source>
        <strain evidence="5">HAZT.00-mixed</strain>
        <tissue evidence="5">Whole organism</tissue>
    </source>
</reference>
<dbReference type="OrthoDB" id="18798at2759"/>
<evidence type="ECO:0000256" key="1">
    <source>
        <dbReference type="ARBA" id="ARBA00008344"/>
    </source>
</evidence>
<dbReference type="SMART" id="SM00175">
    <property type="entry name" value="RAB"/>
    <property type="match status" value="1"/>
</dbReference>
<dbReference type="RefSeq" id="XP_018014403.1">
    <property type="nucleotide sequence ID" value="XM_018158914.2"/>
</dbReference>
<dbReference type="Gene3D" id="3.40.50.300">
    <property type="entry name" value="P-loop containing nucleotide triphosphate hydrolases"/>
    <property type="match status" value="1"/>
</dbReference>
<dbReference type="KEGG" id="hazt:108671374"/>
<proteinExistence type="inferred from homology"/>
<name>A0A6A0GZM1_HYAAZ</name>
<dbReference type="PROSITE" id="PS51419">
    <property type="entry name" value="RAB"/>
    <property type="match status" value="1"/>
</dbReference>
<dbReference type="PRINTS" id="PR00449">
    <property type="entry name" value="RASTRNSFRMNG"/>
</dbReference>
<organism evidence="5">
    <name type="scientific">Hyalella azteca</name>
    <name type="common">Amphipod</name>
    <dbReference type="NCBI Taxonomy" id="294128"/>
    <lineage>
        <taxon>Eukaryota</taxon>
        <taxon>Metazoa</taxon>
        <taxon>Ecdysozoa</taxon>
        <taxon>Arthropoda</taxon>
        <taxon>Crustacea</taxon>
        <taxon>Multicrustacea</taxon>
        <taxon>Malacostraca</taxon>
        <taxon>Eumalacostraca</taxon>
        <taxon>Peracarida</taxon>
        <taxon>Amphipoda</taxon>
        <taxon>Senticaudata</taxon>
        <taxon>Talitrida</taxon>
        <taxon>Talitroidea</taxon>
        <taxon>Hyalellidae</taxon>
        <taxon>Hyalella</taxon>
    </lineage>
</organism>
<dbReference type="EMBL" id="JQDR03010672">
    <property type="protein sequence ID" value="KAA0193873.1"/>
    <property type="molecule type" value="Genomic_DNA"/>
</dbReference>
<dbReference type="PROSITE" id="PS51421">
    <property type="entry name" value="RAS"/>
    <property type="match status" value="1"/>
</dbReference>
<dbReference type="Pfam" id="PF00071">
    <property type="entry name" value="Ras"/>
    <property type="match status" value="1"/>
</dbReference>
<dbReference type="InterPro" id="IPR027417">
    <property type="entry name" value="P-loop_NTPase"/>
</dbReference>
<dbReference type="GO" id="GO:0005525">
    <property type="term" value="F:GTP binding"/>
    <property type="evidence" value="ECO:0007669"/>
    <property type="project" value="InterPro"/>
</dbReference>
<dbReference type="GeneID" id="108671374"/>
<dbReference type="EC" id="3.6.5.2" evidence="2"/>
<dbReference type="AlphaFoldDB" id="A0A6A0GZM1"/>
<evidence type="ECO:0000313" key="7">
    <source>
        <dbReference type="RefSeq" id="XP_018014403.1"/>
    </source>
</evidence>
<dbReference type="NCBIfam" id="TIGR00231">
    <property type="entry name" value="small_GTP"/>
    <property type="match status" value="1"/>
</dbReference>
<dbReference type="OMA" id="QIHEAKF"/>
<dbReference type="Proteomes" id="UP000694843">
    <property type="component" value="Unplaced"/>
</dbReference>
<dbReference type="Proteomes" id="UP000711488">
    <property type="component" value="Unassembled WGS sequence"/>
</dbReference>